<protein>
    <recommendedName>
        <fullName evidence="4">DUF819 domain-containing protein</fullName>
    </recommendedName>
</protein>
<organism evidence="2 3">
    <name type="scientific">Lachnospira eligens (strain ATCC 27750 / DSM 3376 / VPI C15-48 / C15-B4)</name>
    <name type="common">Eubacterium eligens</name>
    <dbReference type="NCBI Taxonomy" id="515620"/>
    <lineage>
        <taxon>Bacteria</taxon>
        <taxon>Bacillati</taxon>
        <taxon>Bacillota</taxon>
        <taxon>Clostridia</taxon>
        <taxon>Lachnospirales</taxon>
        <taxon>Lachnospiraceae</taxon>
        <taxon>Lachnospira</taxon>
    </lineage>
</organism>
<dbReference type="AlphaFoldDB" id="C4Z250"/>
<feature type="transmembrane region" description="Helical" evidence="1">
    <location>
        <begin position="344"/>
        <end position="365"/>
    </location>
</feature>
<feature type="transmembrane region" description="Helical" evidence="1">
    <location>
        <begin position="294"/>
        <end position="311"/>
    </location>
</feature>
<dbReference type="Proteomes" id="UP000001476">
    <property type="component" value="Chromosome"/>
</dbReference>
<feature type="transmembrane region" description="Helical" evidence="1">
    <location>
        <begin position="317"/>
        <end position="337"/>
    </location>
</feature>
<dbReference type="KEGG" id="eel:EUBELI_00204"/>
<feature type="transmembrane region" description="Helical" evidence="1">
    <location>
        <begin position="232"/>
        <end position="253"/>
    </location>
</feature>
<feature type="transmembrane region" description="Helical" evidence="1">
    <location>
        <begin position="170"/>
        <end position="193"/>
    </location>
</feature>
<sequence>MLYINHKENLYMIKDGFLYLAALIFAAAVLVNLPKIFKGKKAQVFFNFAPPIVLIYLGLMLLCTMKVWDLSATSAVYKSVKNPILYAMLFIMLLRCDLKKIIKLGPKMLIGFFAATLSIGLGFFVSYAIFHQLLGAGSWKALGALCGSWMGGGGNMLAIQAALDVDEATMAYALVMDSICATLYVMFLLWAIGNHEKFNKWTKADTSIIDGVGAALEEEAKANTKPLVWQNIILLLGSGLLVSAVSMELGSMINAHLSFFDSTTWTVLIVSVLGIVFALTPFGKIKGTEEISNVMLYIVIALIASRADLGAVGNAPIWLLAGFVILLIHVAIMIALAKILKLDIFTCCVASLANIGGTATAPVLAGAYSNALVPVGIMMALLGYVVGTGGGLVVANLMSIFG</sequence>
<keyword evidence="1" id="KW-0812">Transmembrane</keyword>
<dbReference type="eggNOG" id="COG5505">
    <property type="taxonomic scope" value="Bacteria"/>
</dbReference>
<feature type="transmembrane region" description="Helical" evidence="1">
    <location>
        <begin position="371"/>
        <end position="397"/>
    </location>
</feature>
<keyword evidence="1" id="KW-0472">Membrane</keyword>
<dbReference type="PANTHER" id="PTHR34289">
    <property type="entry name" value="PROTEIN, PUTATIVE (DUF819)-RELATED"/>
    <property type="match status" value="1"/>
</dbReference>
<keyword evidence="1" id="KW-1133">Transmembrane helix</keyword>
<dbReference type="STRING" id="515620.EUBELI_00204"/>
<accession>C4Z250</accession>
<reference evidence="2 3" key="1">
    <citation type="journal article" date="2009" name="Proc. Natl. Acad. Sci. U.S.A.">
        <title>Characterizing a model human gut microbiota composed of members of its two dominant bacterial phyla.</title>
        <authorList>
            <person name="Mahowald M.A."/>
            <person name="Rey F.E."/>
            <person name="Seedorf H."/>
            <person name="Turnbaugh P.J."/>
            <person name="Fulton R.S."/>
            <person name="Wollam A."/>
            <person name="Shah N."/>
            <person name="Wang C."/>
            <person name="Magrini V."/>
            <person name="Wilson R.K."/>
            <person name="Cantarel B.L."/>
            <person name="Coutinho P.M."/>
            <person name="Henrissat B."/>
            <person name="Crock L.W."/>
            <person name="Russell A."/>
            <person name="Verberkmoes N.C."/>
            <person name="Hettich R.L."/>
            <person name="Gordon J.I."/>
        </authorList>
    </citation>
    <scope>NUCLEOTIDE SEQUENCE [LARGE SCALE GENOMIC DNA]</scope>
    <source>
        <strain evidence="3">ATCC 27750 / DSM 3376 / VPI C15-48 / C15-B4</strain>
    </source>
</reference>
<dbReference type="Pfam" id="PF05684">
    <property type="entry name" value="DUF819"/>
    <property type="match status" value="1"/>
</dbReference>
<dbReference type="PANTHER" id="PTHR34289:SF8">
    <property type="entry name" value="DUF819 DOMAIN-CONTAINING PROTEIN"/>
    <property type="match status" value="1"/>
</dbReference>
<evidence type="ECO:0000313" key="2">
    <source>
        <dbReference type="EMBL" id="ACR71240.1"/>
    </source>
</evidence>
<evidence type="ECO:0008006" key="4">
    <source>
        <dbReference type="Google" id="ProtNLM"/>
    </source>
</evidence>
<dbReference type="HOGENOM" id="CLU_034724_1_1_9"/>
<dbReference type="InterPro" id="IPR008537">
    <property type="entry name" value="DUF819"/>
</dbReference>
<proteinExistence type="predicted"/>
<feature type="transmembrane region" description="Helical" evidence="1">
    <location>
        <begin position="265"/>
        <end position="282"/>
    </location>
</feature>
<feature type="transmembrane region" description="Helical" evidence="1">
    <location>
        <begin position="108"/>
        <end position="130"/>
    </location>
</feature>
<name>C4Z250_LACE2</name>
<evidence type="ECO:0000313" key="3">
    <source>
        <dbReference type="Proteomes" id="UP000001476"/>
    </source>
</evidence>
<feature type="transmembrane region" description="Helical" evidence="1">
    <location>
        <begin position="45"/>
        <end position="68"/>
    </location>
</feature>
<evidence type="ECO:0000256" key="1">
    <source>
        <dbReference type="SAM" id="Phobius"/>
    </source>
</evidence>
<feature type="transmembrane region" description="Helical" evidence="1">
    <location>
        <begin position="16"/>
        <end position="33"/>
    </location>
</feature>
<dbReference type="EMBL" id="CP001104">
    <property type="protein sequence ID" value="ACR71240.1"/>
    <property type="molecule type" value="Genomic_DNA"/>
</dbReference>
<feature type="transmembrane region" description="Helical" evidence="1">
    <location>
        <begin position="80"/>
        <end position="96"/>
    </location>
</feature>
<keyword evidence="3" id="KW-1185">Reference proteome</keyword>
<gene>
    <name evidence="2" type="ordered locus">EUBELI_00204</name>
</gene>